<keyword evidence="2" id="KW-0489">Methyltransferase</keyword>
<accession>A0AA39WGT9</accession>
<dbReference type="GO" id="GO:0032259">
    <property type="term" value="P:methylation"/>
    <property type="evidence" value="ECO:0007669"/>
    <property type="project" value="UniProtKB-KW"/>
</dbReference>
<keyword evidence="3" id="KW-1185">Reference proteome</keyword>
<keyword evidence="2" id="KW-0808">Transferase</keyword>
<gene>
    <name evidence="2" type="ORF">B0T17DRAFT_378809</name>
</gene>
<organism evidence="2 3">
    <name type="scientific">Bombardia bombarda</name>
    <dbReference type="NCBI Taxonomy" id="252184"/>
    <lineage>
        <taxon>Eukaryota</taxon>
        <taxon>Fungi</taxon>
        <taxon>Dikarya</taxon>
        <taxon>Ascomycota</taxon>
        <taxon>Pezizomycotina</taxon>
        <taxon>Sordariomycetes</taxon>
        <taxon>Sordariomycetidae</taxon>
        <taxon>Sordariales</taxon>
        <taxon>Lasiosphaeriaceae</taxon>
        <taxon>Bombardia</taxon>
    </lineage>
</organism>
<evidence type="ECO:0000256" key="1">
    <source>
        <dbReference type="ARBA" id="ARBA00038158"/>
    </source>
</evidence>
<dbReference type="PANTHER" id="PTHR43591">
    <property type="entry name" value="METHYLTRANSFERASE"/>
    <property type="match status" value="1"/>
</dbReference>
<comment type="caution">
    <text evidence="2">The sequence shown here is derived from an EMBL/GenBank/DDBJ whole genome shotgun (WGS) entry which is preliminary data.</text>
</comment>
<dbReference type="CDD" id="cd02440">
    <property type="entry name" value="AdoMet_MTases"/>
    <property type="match status" value="1"/>
</dbReference>
<proteinExistence type="inferred from homology"/>
<sequence length="255" mass="29359">MTHHIWLLVGNDKLYQHPKQEMKRVLDVGTGTGIWAIDFADEHPEAYVIGVDLSPIQPVWVPPNSAFEVDDLEKGWTFTLPFDFIFFRSMIGSFRDWKKMVFRAFQNLEPGGYVEIQDNLYPLLGNDDTIQRTNILRWSELMVKAADAIGRPINVARDFKSMLAEAGFVDIVETKERVPMNRWPKDRRYKELGQWSCEMLSRGLEGISMDLLTRGLDMPADEVHVLLAGVRQDLLNTAIHGYWDTYGPSQTKRQV</sequence>
<evidence type="ECO:0000313" key="3">
    <source>
        <dbReference type="Proteomes" id="UP001174934"/>
    </source>
</evidence>
<dbReference type="InterPro" id="IPR029063">
    <property type="entry name" value="SAM-dependent_MTases_sf"/>
</dbReference>
<evidence type="ECO:0000313" key="2">
    <source>
        <dbReference type="EMBL" id="KAK0615133.1"/>
    </source>
</evidence>
<dbReference type="Pfam" id="PF13489">
    <property type="entry name" value="Methyltransf_23"/>
    <property type="match status" value="1"/>
</dbReference>
<reference evidence="2" key="1">
    <citation type="submission" date="2023-06" db="EMBL/GenBank/DDBJ databases">
        <title>Genome-scale phylogeny and comparative genomics of the fungal order Sordariales.</title>
        <authorList>
            <consortium name="Lawrence Berkeley National Laboratory"/>
            <person name="Hensen N."/>
            <person name="Bonometti L."/>
            <person name="Westerberg I."/>
            <person name="Brannstrom I.O."/>
            <person name="Guillou S."/>
            <person name="Cros-Aarteil S."/>
            <person name="Calhoun S."/>
            <person name="Haridas S."/>
            <person name="Kuo A."/>
            <person name="Mondo S."/>
            <person name="Pangilinan J."/>
            <person name="Riley R."/>
            <person name="LaButti K."/>
            <person name="Andreopoulos B."/>
            <person name="Lipzen A."/>
            <person name="Chen C."/>
            <person name="Yanf M."/>
            <person name="Daum C."/>
            <person name="Ng V."/>
            <person name="Clum A."/>
            <person name="Steindorff A."/>
            <person name="Ohm R."/>
            <person name="Martin F."/>
            <person name="Silar P."/>
            <person name="Natvig D."/>
            <person name="Lalanne C."/>
            <person name="Gautier V."/>
            <person name="Ament-velasquez S.L."/>
            <person name="Kruys A."/>
            <person name="Hutchinson M.I."/>
            <person name="Powell A.J."/>
            <person name="Barry K."/>
            <person name="Miller A.N."/>
            <person name="Grigoriev I.V."/>
            <person name="Debuchy R."/>
            <person name="Gladieux P."/>
            <person name="Thoren M.H."/>
            <person name="Johannesson H."/>
        </authorList>
    </citation>
    <scope>NUCLEOTIDE SEQUENCE</scope>
    <source>
        <strain evidence="2">SMH3391-2</strain>
    </source>
</reference>
<name>A0AA39WGT9_9PEZI</name>
<comment type="similarity">
    <text evidence="1">Belongs to the methyltransferase superfamily. LaeA methyltransferase family.</text>
</comment>
<protein>
    <submittedName>
        <fullName evidence="2">Methyltransferase</fullName>
    </submittedName>
</protein>
<dbReference type="Gene3D" id="3.40.50.150">
    <property type="entry name" value="Vaccinia Virus protein VP39"/>
    <property type="match status" value="1"/>
</dbReference>
<dbReference type="Proteomes" id="UP001174934">
    <property type="component" value="Unassembled WGS sequence"/>
</dbReference>
<dbReference type="EMBL" id="JAULSR010000007">
    <property type="protein sequence ID" value="KAK0615133.1"/>
    <property type="molecule type" value="Genomic_DNA"/>
</dbReference>
<dbReference type="GO" id="GO:0008168">
    <property type="term" value="F:methyltransferase activity"/>
    <property type="evidence" value="ECO:0007669"/>
    <property type="project" value="UniProtKB-KW"/>
</dbReference>
<dbReference type="AlphaFoldDB" id="A0AA39WGT9"/>
<dbReference type="SUPFAM" id="SSF53335">
    <property type="entry name" value="S-adenosyl-L-methionine-dependent methyltransferases"/>
    <property type="match status" value="1"/>
</dbReference>
<dbReference type="PANTHER" id="PTHR43591:SF31">
    <property type="entry name" value="LAEA-LIKE, PUTATIVE (AFU_ORTHOLOGUE AFUA_8G01930)-RELATED"/>
    <property type="match status" value="1"/>
</dbReference>